<feature type="chain" id="PRO_5045368737" evidence="1">
    <location>
        <begin position="22"/>
        <end position="177"/>
    </location>
</feature>
<keyword evidence="1" id="KW-0732">Signal</keyword>
<keyword evidence="3" id="KW-1185">Reference proteome</keyword>
<dbReference type="InterPro" id="IPR038591">
    <property type="entry name" value="NolW-like_sf"/>
</dbReference>
<dbReference type="Gene3D" id="3.55.50.30">
    <property type="match status" value="1"/>
</dbReference>
<proteinExistence type="predicted"/>
<protein>
    <submittedName>
        <fullName evidence="2">Uncharacterized protein</fullName>
    </submittedName>
</protein>
<feature type="signal peptide" evidence="1">
    <location>
        <begin position="1"/>
        <end position="21"/>
    </location>
</feature>
<gene>
    <name evidence="2" type="ORF">ORQ98_03015</name>
</gene>
<accession>A0ABT5U6Z0</accession>
<comment type="caution">
    <text evidence="2">The sequence shown here is derived from an EMBL/GenBank/DDBJ whole genome shotgun (WGS) entry which is preliminary data.</text>
</comment>
<dbReference type="EMBL" id="JAPMOU010000003">
    <property type="protein sequence ID" value="MDE1460934.1"/>
    <property type="molecule type" value="Genomic_DNA"/>
</dbReference>
<organism evidence="2 3">
    <name type="scientific">Spartinivicinus poritis</name>
    <dbReference type="NCBI Taxonomy" id="2994640"/>
    <lineage>
        <taxon>Bacteria</taxon>
        <taxon>Pseudomonadati</taxon>
        <taxon>Pseudomonadota</taxon>
        <taxon>Gammaproteobacteria</taxon>
        <taxon>Oceanospirillales</taxon>
        <taxon>Zooshikellaceae</taxon>
        <taxon>Spartinivicinus</taxon>
    </lineage>
</organism>
<reference evidence="2 3" key="1">
    <citation type="submission" date="2022-11" db="EMBL/GenBank/DDBJ databases">
        <title>Spartinivicinus poritis sp. nov., isolated from scleractinian coral Porites lutea.</title>
        <authorList>
            <person name="Zhang G."/>
            <person name="Cai L."/>
            <person name="Wei Q."/>
        </authorList>
    </citation>
    <scope>NUCLEOTIDE SEQUENCE [LARGE SCALE GENOMIC DNA]</scope>
    <source>
        <strain evidence="2 3">A2-2</strain>
    </source>
</reference>
<dbReference type="RefSeq" id="WP_274687305.1">
    <property type="nucleotide sequence ID" value="NZ_JAPMOU010000003.1"/>
</dbReference>
<evidence type="ECO:0000313" key="3">
    <source>
        <dbReference type="Proteomes" id="UP001528823"/>
    </source>
</evidence>
<dbReference type="Proteomes" id="UP001528823">
    <property type="component" value="Unassembled WGS sequence"/>
</dbReference>
<evidence type="ECO:0000256" key="1">
    <source>
        <dbReference type="SAM" id="SignalP"/>
    </source>
</evidence>
<evidence type="ECO:0000313" key="2">
    <source>
        <dbReference type="EMBL" id="MDE1460934.1"/>
    </source>
</evidence>
<name>A0ABT5U6Z0_9GAMM</name>
<dbReference type="Gene3D" id="3.30.1370.120">
    <property type="match status" value="1"/>
</dbReference>
<sequence>MKLTNRLVLLLLLVSTCKVVAQPEWADSPYLFKSNDRSIKQAFLDFSFNMDTPLQLPEEISGVKPVDLPEMSALEYLHYLCRLSGTTWYFDGYKLYIVKQDDIKNEILSIEDISYRKLISLLKDLEVYDDKFTIKHHPLESVIYIRGPDIYIKSIKKIVKNYRQKEKNKINIVYGNN</sequence>